<dbReference type="Pfam" id="PF02744">
    <property type="entry name" value="GalP_UDP_tr_C"/>
    <property type="match status" value="1"/>
</dbReference>
<feature type="active site" description="Tele-UMP-histidine intermediate" evidence="7">
    <location>
        <position position="162"/>
    </location>
</feature>
<evidence type="ECO:0000259" key="10">
    <source>
        <dbReference type="Pfam" id="PF02744"/>
    </source>
</evidence>
<proteinExistence type="inferred from homology"/>
<dbReference type="AlphaFoldDB" id="A0A1F5NRH5"/>
<dbReference type="PANTHER" id="PTHR42763">
    <property type="entry name" value="ADP-GLUCOSE PHOSPHORYLASE"/>
    <property type="match status" value="1"/>
</dbReference>
<evidence type="ECO:0000313" key="12">
    <source>
        <dbReference type="Proteomes" id="UP000176233"/>
    </source>
</evidence>
<feature type="binding site" evidence="8">
    <location>
        <position position="160"/>
    </location>
    <ligand>
        <name>Zn(2+)</name>
        <dbReference type="ChEBI" id="CHEBI:29105"/>
    </ligand>
</feature>
<evidence type="ECO:0000256" key="3">
    <source>
        <dbReference type="ARBA" id="ARBA00022695"/>
    </source>
</evidence>
<reference evidence="11 12" key="1">
    <citation type="journal article" date="2016" name="Nat. Commun.">
        <title>Thousands of microbial genomes shed light on interconnected biogeochemical processes in an aquifer system.</title>
        <authorList>
            <person name="Anantharaman K."/>
            <person name="Brown C.T."/>
            <person name="Hug L.A."/>
            <person name="Sharon I."/>
            <person name="Castelle C.J."/>
            <person name="Probst A.J."/>
            <person name="Thomas B.C."/>
            <person name="Singh A."/>
            <person name="Wilkins M.J."/>
            <person name="Karaoz U."/>
            <person name="Brodie E.L."/>
            <person name="Williams K.H."/>
            <person name="Hubbard S.S."/>
            <person name="Banfield J.F."/>
        </authorList>
    </citation>
    <scope>NUCLEOTIDE SEQUENCE [LARGE SCALE GENOMIC DNA]</scope>
</reference>
<name>A0A1F5NRH5_9BACT</name>
<evidence type="ECO:0000256" key="7">
    <source>
        <dbReference type="PIRSR" id="PIRSR000808-1"/>
    </source>
</evidence>
<feature type="binding site" evidence="8">
    <location>
        <position position="46"/>
    </location>
    <ligand>
        <name>Zn(2+)</name>
        <dbReference type="ChEBI" id="CHEBI:29105"/>
    </ligand>
</feature>
<evidence type="ECO:0000259" key="9">
    <source>
        <dbReference type="Pfam" id="PF01087"/>
    </source>
</evidence>
<dbReference type="Proteomes" id="UP000176233">
    <property type="component" value="Unassembled WGS sequence"/>
</dbReference>
<dbReference type="InterPro" id="IPR001937">
    <property type="entry name" value="GalP_UDPtransf1"/>
</dbReference>
<feature type="binding site" evidence="8">
    <location>
        <position position="49"/>
    </location>
    <ligand>
        <name>Zn(2+)</name>
        <dbReference type="ChEBI" id="CHEBI:29105"/>
    </ligand>
</feature>
<keyword evidence="3" id="KW-0548">Nucleotidyltransferase</keyword>
<organism evidence="11 12">
    <name type="scientific">Candidatus Doudnabacteria bacterium RIFCSPHIGHO2_01_FULL_45_18</name>
    <dbReference type="NCBI Taxonomy" id="1817823"/>
    <lineage>
        <taxon>Bacteria</taxon>
        <taxon>Candidatus Doudnaibacteriota</taxon>
    </lineage>
</organism>
<evidence type="ECO:0000256" key="1">
    <source>
        <dbReference type="ARBA" id="ARBA00010951"/>
    </source>
</evidence>
<dbReference type="EMBL" id="MFEJ01000020">
    <property type="protein sequence ID" value="OGE80142.1"/>
    <property type="molecule type" value="Genomic_DNA"/>
</dbReference>
<gene>
    <name evidence="11" type="ORF">A2660_01695</name>
</gene>
<evidence type="ECO:0000256" key="2">
    <source>
        <dbReference type="ARBA" id="ARBA00022679"/>
    </source>
</evidence>
<keyword evidence="5 8" id="KW-0862">Zinc</keyword>
<keyword evidence="6" id="KW-0119">Carbohydrate metabolism</keyword>
<sequence length="332" mass="38380">MSEFRQDIVSKHWVLFAPNRAMRPEDFKHEPASPNPKNLQEVDKRCPFCPGNETMNLEVASYHPGRKWKVRVILNKFEALGHTGGRERHDFYIVREGIGDHEVIVTRPHNVLTGFLSDDMVDAMLKTYQDRMIDLAQHPEVQYVHILQNHGREGGASVTHPHSQVFATPFVPEHLHDEVVGGQHYFGVQGACIYCEMILKELSDSVRVVLDHKDFLVFAPFASRVPYALRIIPKRHQANFFEMTDAERRSLAQVLKVCLQNIHNKLNNPSYNYYIHSLPASHSLHTRYDVRSYHWHLEILPRLNFWGGFELGSDVYVNTVLPETAADVFRRP</sequence>
<feature type="domain" description="Galactose-1-phosphate uridyl transferase N-terminal" evidence="9">
    <location>
        <begin position="5"/>
        <end position="172"/>
    </location>
</feature>
<dbReference type="GO" id="GO:0008108">
    <property type="term" value="F:UDP-glucose:hexose-1-phosphate uridylyltransferase activity"/>
    <property type="evidence" value="ECO:0007669"/>
    <property type="project" value="InterPro"/>
</dbReference>
<dbReference type="Gene3D" id="3.30.428.10">
    <property type="entry name" value="HIT-like"/>
    <property type="match status" value="2"/>
</dbReference>
<keyword evidence="2" id="KW-0808">Transferase</keyword>
<feature type="domain" description="Galactose-1-phosphate uridyl transferase C-terminal" evidence="10">
    <location>
        <begin position="183"/>
        <end position="298"/>
    </location>
</feature>
<dbReference type="PIRSF" id="PIRSF000808">
    <property type="entry name" value="GalT"/>
    <property type="match status" value="1"/>
</dbReference>
<comment type="caution">
    <text evidence="11">The sequence shown here is derived from an EMBL/GenBank/DDBJ whole genome shotgun (WGS) entry which is preliminary data.</text>
</comment>
<evidence type="ECO:0000256" key="4">
    <source>
        <dbReference type="ARBA" id="ARBA00022723"/>
    </source>
</evidence>
<comment type="cofactor">
    <cofactor evidence="8">
        <name>Zn(2+)</name>
        <dbReference type="ChEBI" id="CHEBI:29105"/>
    </cofactor>
    <text evidence="8">Binds 1 zinc ion per subunit.</text>
</comment>
<evidence type="ECO:0000313" key="11">
    <source>
        <dbReference type="EMBL" id="OGE80142.1"/>
    </source>
</evidence>
<feature type="binding site" evidence="8">
    <location>
        <position position="109"/>
    </location>
    <ligand>
        <name>Zn(2+)</name>
        <dbReference type="ChEBI" id="CHEBI:29105"/>
    </ligand>
</feature>
<evidence type="ECO:0000256" key="5">
    <source>
        <dbReference type="ARBA" id="ARBA00022833"/>
    </source>
</evidence>
<dbReference type="InterPro" id="IPR005849">
    <property type="entry name" value="GalP_Utransf_N"/>
</dbReference>
<protein>
    <submittedName>
        <fullName evidence="11">Uncharacterized protein</fullName>
    </submittedName>
</protein>
<dbReference type="GO" id="GO:0006012">
    <property type="term" value="P:galactose metabolic process"/>
    <property type="evidence" value="ECO:0007669"/>
    <property type="project" value="InterPro"/>
</dbReference>
<dbReference type="InterPro" id="IPR036265">
    <property type="entry name" value="HIT-like_sf"/>
</dbReference>
<dbReference type="Pfam" id="PF01087">
    <property type="entry name" value="GalP_UDP_transf"/>
    <property type="match status" value="1"/>
</dbReference>
<dbReference type="PANTHER" id="PTHR42763:SF2">
    <property type="entry name" value="ADP-GLUCOSE PHOSPHORYLASE"/>
    <property type="match status" value="1"/>
</dbReference>
<dbReference type="SUPFAM" id="SSF54197">
    <property type="entry name" value="HIT-like"/>
    <property type="match status" value="2"/>
</dbReference>
<dbReference type="InterPro" id="IPR053177">
    <property type="entry name" value="ADP-glucose_phosphorylase"/>
</dbReference>
<keyword evidence="4 8" id="KW-0479">Metal-binding</keyword>
<evidence type="ECO:0000256" key="8">
    <source>
        <dbReference type="PIRSR" id="PIRSR000808-3"/>
    </source>
</evidence>
<evidence type="ECO:0000256" key="6">
    <source>
        <dbReference type="ARBA" id="ARBA00023277"/>
    </source>
</evidence>
<comment type="similarity">
    <text evidence="1">Belongs to the galactose-1-phosphate uridylyltransferase type 1 family.</text>
</comment>
<accession>A0A1F5NRH5</accession>
<dbReference type="InterPro" id="IPR005850">
    <property type="entry name" value="GalP_Utransf_C"/>
</dbReference>
<dbReference type="GO" id="GO:0008270">
    <property type="term" value="F:zinc ion binding"/>
    <property type="evidence" value="ECO:0007669"/>
    <property type="project" value="InterPro"/>
</dbReference>